<organism evidence="1">
    <name type="scientific">viral metagenome</name>
    <dbReference type="NCBI Taxonomy" id="1070528"/>
    <lineage>
        <taxon>unclassified sequences</taxon>
        <taxon>metagenomes</taxon>
        <taxon>organismal metagenomes</taxon>
    </lineage>
</organism>
<name>A0A6C0ED07_9ZZZZ</name>
<protein>
    <submittedName>
        <fullName evidence="1">Uncharacterized protein</fullName>
    </submittedName>
</protein>
<dbReference type="AlphaFoldDB" id="A0A6C0ED07"/>
<proteinExistence type="predicted"/>
<evidence type="ECO:0000313" key="1">
    <source>
        <dbReference type="EMBL" id="QHT26622.1"/>
    </source>
</evidence>
<dbReference type="EMBL" id="MN739799">
    <property type="protein sequence ID" value="QHT26622.1"/>
    <property type="molecule type" value="Genomic_DNA"/>
</dbReference>
<reference evidence="1" key="1">
    <citation type="journal article" date="2020" name="Nature">
        <title>Giant virus diversity and host interactions through global metagenomics.</title>
        <authorList>
            <person name="Schulz F."/>
            <person name="Roux S."/>
            <person name="Paez-Espino D."/>
            <person name="Jungbluth S."/>
            <person name="Walsh D.A."/>
            <person name="Denef V.J."/>
            <person name="McMahon K.D."/>
            <person name="Konstantinidis K.T."/>
            <person name="Eloe-Fadrosh E.A."/>
            <person name="Kyrpides N.C."/>
            <person name="Woyke T."/>
        </authorList>
    </citation>
    <scope>NUCLEOTIDE SEQUENCE</scope>
    <source>
        <strain evidence="1">GVMAG-M-3300023179-2</strain>
    </source>
</reference>
<accession>A0A6C0ED07</accession>
<sequence length="259" mass="29972">MNLIEKDIQIAIDICNETPFKLKEEYKYKYYKIESPVPFNLVDDINIDYNIIRKKLNNEINIPLYISVGISNNSFCNNLFILNNNLDKIKNKYSEIIFIFSDSKDAHRLFIKKSKEINPSVTDLFIINDIMKDIMAVHYDKIIRKINKDSGYDNEIDYLGVSFSGGIGIFLSQINKIKIRNLILCAPGCLEGLKNVNKDQNIILGWCIQDTKVSYKTEGLRFISELKEFKNKIIILTDLGNITNDDLTHRLQDGIFDLL</sequence>